<dbReference type="AlphaFoldDB" id="A0AAD5YY03"/>
<dbReference type="Pfam" id="PF00250">
    <property type="entry name" value="Forkhead"/>
    <property type="match status" value="1"/>
</dbReference>
<dbReference type="InterPro" id="IPR036390">
    <property type="entry name" value="WH_DNA-bd_sf"/>
</dbReference>
<dbReference type="PRINTS" id="PR00053">
    <property type="entry name" value="FORKHEAD"/>
</dbReference>
<keyword evidence="2" id="KW-0539">Nucleus</keyword>
<keyword evidence="6" id="KW-1185">Reference proteome</keyword>
<dbReference type="InterPro" id="IPR036388">
    <property type="entry name" value="WH-like_DNA-bd_sf"/>
</dbReference>
<dbReference type="EMBL" id="JANIEX010000162">
    <property type="protein sequence ID" value="KAJ3571976.1"/>
    <property type="molecule type" value="Genomic_DNA"/>
</dbReference>
<accession>A0AAD5YY03</accession>
<evidence type="ECO:0000259" key="4">
    <source>
        <dbReference type="PROSITE" id="PS50039"/>
    </source>
</evidence>
<comment type="subcellular location">
    <subcellularLocation>
        <location evidence="2">Nucleus</location>
    </subcellularLocation>
</comment>
<sequence length="172" mass="19071">MQSVSDAGHTGGTPRPEPPTDGGSVEGSPLWLQTDSYLRNQIGIPQGTRVDLWALPDPPAGQRPQHPLPILMKLAIHGSERGMLTLEGIYEAIQDRYEFYANTESFSWKTSVKHNLALNQIFRSNDGPTAGEEELWSLDISEGEGYKHKRARRPRPSAPQDPNTQSEVPEDT</sequence>
<dbReference type="SUPFAM" id="SSF46785">
    <property type="entry name" value="Winged helix' DNA-binding domain"/>
    <property type="match status" value="1"/>
</dbReference>
<protein>
    <recommendedName>
        <fullName evidence="4">Fork-head domain-containing protein</fullName>
    </recommendedName>
</protein>
<dbReference type="PANTHER" id="PTHR11829">
    <property type="entry name" value="FORKHEAD BOX PROTEIN"/>
    <property type="match status" value="1"/>
</dbReference>
<dbReference type="InterPro" id="IPR001766">
    <property type="entry name" value="Fork_head_dom"/>
</dbReference>
<evidence type="ECO:0000313" key="6">
    <source>
        <dbReference type="Proteomes" id="UP001213000"/>
    </source>
</evidence>
<reference evidence="5" key="1">
    <citation type="submission" date="2022-07" db="EMBL/GenBank/DDBJ databases">
        <title>Genome Sequence of Leucocoprinus birnbaumii.</title>
        <authorList>
            <person name="Buettner E."/>
        </authorList>
    </citation>
    <scope>NUCLEOTIDE SEQUENCE</scope>
    <source>
        <strain evidence="5">VT141</strain>
    </source>
</reference>
<dbReference type="PANTHER" id="PTHR11829:SF343">
    <property type="entry name" value="FORK-HEAD DOMAIN-CONTAINING PROTEIN"/>
    <property type="match status" value="1"/>
</dbReference>
<dbReference type="Proteomes" id="UP001213000">
    <property type="component" value="Unassembled WGS sequence"/>
</dbReference>
<dbReference type="InterPro" id="IPR050211">
    <property type="entry name" value="FOX_domain-containing"/>
</dbReference>
<evidence type="ECO:0000313" key="5">
    <source>
        <dbReference type="EMBL" id="KAJ3571976.1"/>
    </source>
</evidence>
<evidence type="ECO:0000256" key="1">
    <source>
        <dbReference type="ARBA" id="ARBA00023125"/>
    </source>
</evidence>
<organism evidence="5 6">
    <name type="scientific">Leucocoprinus birnbaumii</name>
    <dbReference type="NCBI Taxonomy" id="56174"/>
    <lineage>
        <taxon>Eukaryota</taxon>
        <taxon>Fungi</taxon>
        <taxon>Dikarya</taxon>
        <taxon>Basidiomycota</taxon>
        <taxon>Agaricomycotina</taxon>
        <taxon>Agaricomycetes</taxon>
        <taxon>Agaricomycetidae</taxon>
        <taxon>Agaricales</taxon>
        <taxon>Agaricineae</taxon>
        <taxon>Agaricaceae</taxon>
        <taxon>Leucocoprinus</taxon>
    </lineage>
</organism>
<dbReference type="CDD" id="cd00059">
    <property type="entry name" value="FH_FOX"/>
    <property type="match status" value="1"/>
</dbReference>
<evidence type="ECO:0000256" key="3">
    <source>
        <dbReference type="SAM" id="MobiDB-lite"/>
    </source>
</evidence>
<feature type="region of interest" description="Disordered" evidence="3">
    <location>
        <begin position="128"/>
        <end position="172"/>
    </location>
</feature>
<feature type="DNA-binding region" description="Fork-head" evidence="2">
    <location>
        <begin position="63"/>
        <end position="156"/>
    </location>
</feature>
<name>A0AAD5YY03_9AGAR</name>
<keyword evidence="1 2" id="KW-0238">DNA-binding</keyword>
<dbReference type="PROSITE" id="PS50039">
    <property type="entry name" value="FORK_HEAD_3"/>
    <property type="match status" value="1"/>
</dbReference>
<feature type="compositionally biased region" description="Polar residues" evidence="3">
    <location>
        <begin position="160"/>
        <end position="172"/>
    </location>
</feature>
<dbReference type="GO" id="GO:0005634">
    <property type="term" value="C:nucleus"/>
    <property type="evidence" value="ECO:0007669"/>
    <property type="project" value="UniProtKB-SubCell"/>
</dbReference>
<evidence type="ECO:0000256" key="2">
    <source>
        <dbReference type="PROSITE-ProRule" id="PRU00089"/>
    </source>
</evidence>
<dbReference type="SMART" id="SM00339">
    <property type="entry name" value="FH"/>
    <property type="match status" value="1"/>
</dbReference>
<dbReference type="Gene3D" id="1.10.10.10">
    <property type="entry name" value="Winged helix-like DNA-binding domain superfamily/Winged helix DNA-binding domain"/>
    <property type="match status" value="1"/>
</dbReference>
<dbReference type="GO" id="GO:0000981">
    <property type="term" value="F:DNA-binding transcription factor activity, RNA polymerase II-specific"/>
    <property type="evidence" value="ECO:0007669"/>
    <property type="project" value="TreeGrafter"/>
</dbReference>
<feature type="region of interest" description="Disordered" evidence="3">
    <location>
        <begin position="1"/>
        <end position="30"/>
    </location>
</feature>
<feature type="domain" description="Fork-head" evidence="4">
    <location>
        <begin position="63"/>
        <end position="156"/>
    </location>
</feature>
<comment type="caution">
    <text evidence="5">The sequence shown here is derived from an EMBL/GenBank/DDBJ whole genome shotgun (WGS) entry which is preliminary data.</text>
</comment>
<gene>
    <name evidence="5" type="ORF">NP233_g3384</name>
</gene>
<proteinExistence type="predicted"/>
<dbReference type="GO" id="GO:0000978">
    <property type="term" value="F:RNA polymerase II cis-regulatory region sequence-specific DNA binding"/>
    <property type="evidence" value="ECO:0007669"/>
    <property type="project" value="TreeGrafter"/>
</dbReference>